<dbReference type="NCBIfam" id="TIGR01128">
    <property type="entry name" value="holA"/>
    <property type="match status" value="1"/>
</dbReference>
<keyword evidence="4" id="KW-0548">Nucleotidyltransferase</keyword>
<dbReference type="Pfam" id="PF21694">
    <property type="entry name" value="DNA_pol3_delta_C"/>
    <property type="match status" value="1"/>
</dbReference>
<evidence type="ECO:0000256" key="7">
    <source>
        <dbReference type="ARBA" id="ARBA00034754"/>
    </source>
</evidence>
<dbReference type="PANTHER" id="PTHR34388:SF1">
    <property type="entry name" value="DNA POLYMERASE III SUBUNIT DELTA"/>
    <property type="match status" value="1"/>
</dbReference>
<dbReference type="GO" id="GO:0006261">
    <property type="term" value="P:DNA-templated DNA replication"/>
    <property type="evidence" value="ECO:0007669"/>
    <property type="project" value="TreeGrafter"/>
</dbReference>
<dbReference type="EMBL" id="DQAY01000210">
    <property type="protein sequence ID" value="HCO27808.1"/>
    <property type="molecule type" value="Genomic_DNA"/>
</dbReference>
<dbReference type="InterPro" id="IPR010372">
    <property type="entry name" value="DNA_pol3_delta_N"/>
</dbReference>
<feature type="domain" description="DNA polymerase III delta N-terminal" evidence="9">
    <location>
        <begin position="22"/>
        <end position="132"/>
    </location>
</feature>
<evidence type="ECO:0000256" key="8">
    <source>
        <dbReference type="ARBA" id="ARBA00049244"/>
    </source>
</evidence>
<organism evidence="11 13">
    <name type="scientific">Gimesia maris</name>
    <dbReference type="NCBI Taxonomy" id="122"/>
    <lineage>
        <taxon>Bacteria</taxon>
        <taxon>Pseudomonadati</taxon>
        <taxon>Planctomycetota</taxon>
        <taxon>Planctomycetia</taxon>
        <taxon>Planctomycetales</taxon>
        <taxon>Planctomycetaceae</taxon>
        <taxon>Gimesia</taxon>
    </lineage>
</organism>
<dbReference type="GeneID" id="98648933"/>
<keyword evidence="3" id="KW-0808">Transferase</keyword>
<dbReference type="Proteomes" id="UP000322887">
    <property type="component" value="Chromosome"/>
</dbReference>
<evidence type="ECO:0000313" key="14">
    <source>
        <dbReference type="Proteomes" id="UP000322887"/>
    </source>
</evidence>
<dbReference type="EC" id="2.7.7.7" evidence="1"/>
<dbReference type="SUPFAM" id="SSF48019">
    <property type="entry name" value="post-AAA+ oligomerization domain-like"/>
    <property type="match status" value="1"/>
</dbReference>
<dbReference type="AlphaFoldDB" id="A0A3D3RIC9"/>
<evidence type="ECO:0000259" key="9">
    <source>
        <dbReference type="Pfam" id="PF06144"/>
    </source>
</evidence>
<protein>
    <recommendedName>
        <fullName evidence="2">DNA polymerase III subunit delta</fullName>
        <ecNumber evidence="1">2.7.7.7</ecNumber>
    </recommendedName>
</protein>
<evidence type="ECO:0000256" key="5">
    <source>
        <dbReference type="ARBA" id="ARBA00022705"/>
    </source>
</evidence>
<name>A0A3D3RIC9_9PLAN</name>
<dbReference type="GO" id="GO:0009360">
    <property type="term" value="C:DNA polymerase III complex"/>
    <property type="evidence" value="ECO:0007669"/>
    <property type="project" value="InterPro"/>
</dbReference>
<dbReference type="Gene3D" id="1.10.8.60">
    <property type="match status" value="1"/>
</dbReference>
<dbReference type="PANTHER" id="PTHR34388">
    <property type="entry name" value="DNA POLYMERASE III SUBUNIT DELTA"/>
    <property type="match status" value="1"/>
</dbReference>
<dbReference type="InterPro" id="IPR008921">
    <property type="entry name" value="DNA_pol3_clamp-load_cplx_C"/>
</dbReference>
<dbReference type="Proteomes" id="UP000263642">
    <property type="component" value="Unassembled WGS sequence"/>
</dbReference>
<evidence type="ECO:0000259" key="10">
    <source>
        <dbReference type="Pfam" id="PF21694"/>
    </source>
</evidence>
<dbReference type="SUPFAM" id="SSF52540">
    <property type="entry name" value="P-loop containing nucleoside triphosphate hydrolases"/>
    <property type="match status" value="1"/>
</dbReference>
<reference evidence="12 14" key="2">
    <citation type="submission" date="2019-08" db="EMBL/GenBank/DDBJ databases">
        <title>Deep-cultivation of Planctomycetes and their phenomic and genomic characterization uncovers novel biology.</title>
        <authorList>
            <person name="Wiegand S."/>
            <person name="Jogler M."/>
            <person name="Boedeker C."/>
            <person name="Pinto D."/>
            <person name="Vollmers J."/>
            <person name="Rivas-Marin E."/>
            <person name="Kohn T."/>
            <person name="Peeters S.H."/>
            <person name="Heuer A."/>
            <person name="Rast P."/>
            <person name="Oberbeckmann S."/>
            <person name="Bunk B."/>
            <person name="Jeske O."/>
            <person name="Meyerdierks A."/>
            <person name="Storesund J.E."/>
            <person name="Kallscheuer N."/>
            <person name="Luecker S."/>
            <person name="Lage O.M."/>
            <person name="Pohl T."/>
            <person name="Merkel B.J."/>
            <person name="Hornburger P."/>
            <person name="Mueller R.-W."/>
            <person name="Bruemmer F."/>
            <person name="Labrenz M."/>
            <person name="Spormann A.M."/>
            <person name="Op den Camp H."/>
            <person name="Overmann J."/>
            <person name="Amann R."/>
            <person name="Jetten M.S.M."/>
            <person name="Mascher T."/>
            <person name="Medema M.H."/>
            <person name="Devos D.P."/>
            <person name="Kaster A.-K."/>
            <person name="Ovreas L."/>
            <person name="Rohde M."/>
            <person name="Galperin M.Y."/>
            <person name="Jogler C."/>
        </authorList>
    </citation>
    <scope>NUCLEOTIDE SEQUENCE [LARGE SCALE GENOMIC DNA]</scope>
    <source>
        <strain evidence="12 14">DSM 8797</strain>
    </source>
</reference>
<evidence type="ECO:0000256" key="3">
    <source>
        <dbReference type="ARBA" id="ARBA00022679"/>
    </source>
</evidence>
<evidence type="ECO:0000256" key="1">
    <source>
        <dbReference type="ARBA" id="ARBA00012417"/>
    </source>
</evidence>
<dbReference type="Gene3D" id="1.20.272.10">
    <property type="match status" value="1"/>
</dbReference>
<dbReference type="InterPro" id="IPR027417">
    <property type="entry name" value="P-loop_NTPase"/>
</dbReference>
<keyword evidence="14" id="KW-1185">Reference proteome</keyword>
<comment type="similarity">
    <text evidence="7">Belongs to the DNA polymerase HolA subunit family.</text>
</comment>
<dbReference type="GO" id="GO:0003887">
    <property type="term" value="F:DNA-directed DNA polymerase activity"/>
    <property type="evidence" value="ECO:0007669"/>
    <property type="project" value="UniProtKB-KW"/>
</dbReference>
<evidence type="ECO:0000313" key="13">
    <source>
        <dbReference type="Proteomes" id="UP000263642"/>
    </source>
</evidence>
<feature type="domain" description="DNA polymerase III delta subunit-like C-terminal" evidence="10">
    <location>
        <begin position="216"/>
        <end position="331"/>
    </location>
</feature>
<dbReference type="GO" id="GO:0003677">
    <property type="term" value="F:DNA binding"/>
    <property type="evidence" value="ECO:0007669"/>
    <property type="project" value="InterPro"/>
</dbReference>
<dbReference type="InterPro" id="IPR005790">
    <property type="entry name" value="DNA_polIII_delta"/>
</dbReference>
<evidence type="ECO:0000313" key="11">
    <source>
        <dbReference type="EMBL" id="HCO27808.1"/>
    </source>
</evidence>
<evidence type="ECO:0000313" key="12">
    <source>
        <dbReference type="EMBL" id="QEG18572.1"/>
    </source>
</evidence>
<dbReference type="Gene3D" id="3.40.50.300">
    <property type="entry name" value="P-loop containing nucleotide triphosphate hydrolases"/>
    <property type="match status" value="1"/>
</dbReference>
<sequence>MSQHVTEFLLNPAASEFGPVVVLYGDDRYMKQEAIKAIEPLVLGEEEDTSITRYDGKRLEKELPPSTLFDELKTVSMWGDKRLVIVDDAEKFVSAFRGKLEKYLEAPSKSSFLILDVKSWSKSTRLAKLVSKIGLDLECKELKGGALAKWICDTAGQLHQKQISREAAALLVELVGTHCGQIHQELEKLTTFVGDQPRISPDDIRAVVGGWKAETTWAMTDAVRDGNIGDALHYLDNLLVAGEAPQKILGGLNFVWRKYFKATQQAVQGTPLKQAIKQAGVFPRDIDSTERYLRRLTRKRAEKICHWLLETDLNLKGKSRLTPRLELERLLFLLSGCI</sequence>
<keyword evidence="6" id="KW-0239">DNA-directed DNA polymerase</keyword>
<dbReference type="RefSeq" id="WP_002643816.1">
    <property type="nucleotide sequence ID" value="NZ_CAXBMG010000020.1"/>
</dbReference>
<evidence type="ECO:0000256" key="2">
    <source>
        <dbReference type="ARBA" id="ARBA00017703"/>
    </source>
</evidence>
<proteinExistence type="inferred from homology"/>
<evidence type="ECO:0000256" key="4">
    <source>
        <dbReference type="ARBA" id="ARBA00022695"/>
    </source>
</evidence>
<dbReference type="InterPro" id="IPR048466">
    <property type="entry name" value="DNA_pol3_delta-like_C"/>
</dbReference>
<dbReference type="Pfam" id="PF06144">
    <property type="entry name" value="DNA_pol3_delta"/>
    <property type="match status" value="1"/>
</dbReference>
<comment type="catalytic activity">
    <reaction evidence="8">
        <text>DNA(n) + a 2'-deoxyribonucleoside 5'-triphosphate = DNA(n+1) + diphosphate</text>
        <dbReference type="Rhea" id="RHEA:22508"/>
        <dbReference type="Rhea" id="RHEA-COMP:17339"/>
        <dbReference type="Rhea" id="RHEA-COMP:17340"/>
        <dbReference type="ChEBI" id="CHEBI:33019"/>
        <dbReference type="ChEBI" id="CHEBI:61560"/>
        <dbReference type="ChEBI" id="CHEBI:173112"/>
        <dbReference type="EC" id="2.7.7.7"/>
    </reaction>
</comment>
<dbReference type="EMBL" id="CP042910">
    <property type="protein sequence ID" value="QEG18572.1"/>
    <property type="molecule type" value="Genomic_DNA"/>
</dbReference>
<keyword evidence="5" id="KW-0235">DNA replication</keyword>
<accession>A0A3D3RIC9</accession>
<evidence type="ECO:0000256" key="6">
    <source>
        <dbReference type="ARBA" id="ARBA00022932"/>
    </source>
</evidence>
<gene>
    <name evidence="11" type="primary">holA</name>
    <name evidence="11" type="ORF">DIT97_34240</name>
    <name evidence="12" type="ORF">GmarT_44620</name>
</gene>
<reference evidence="11 13" key="1">
    <citation type="journal article" date="2018" name="Nat. Biotechnol.">
        <title>A standardized bacterial taxonomy based on genome phylogeny substantially revises the tree of life.</title>
        <authorList>
            <person name="Parks D.H."/>
            <person name="Chuvochina M."/>
            <person name="Waite D.W."/>
            <person name="Rinke C."/>
            <person name="Skarshewski A."/>
            <person name="Chaumeil P.A."/>
            <person name="Hugenholtz P."/>
        </authorList>
    </citation>
    <scope>NUCLEOTIDE SEQUENCE [LARGE SCALE GENOMIC DNA]</scope>
    <source>
        <strain evidence="11">UBA9375</strain>
    </source>
</reference>